<evidence type="ECO:0000313" key="17">
    <source>
        <dbReference type="EMBL" id="GAA3540231.1"/>
    </source>
</evidence>
<evidence type="ECO:0000256" key="11">
    <source>
        <dbReference type="ARBA" id="ARBA00025936"/>
    </source>
</evidence>
<evidence type="ECO:0000256" key="14">
    <source>
        <dbReference type="SAM" id="Phobius"/>
    </source>
</evidence>
<keyword evidence="17" id="KW-0969">Cilium</keyword>
<dbReference type="PANTHER" id="PTHR30046:SF0">
    <property type="entry name" value="FLAGELLAR M-RING PROTEIN"/>
    <property type="match status" value="1"/>
</dbReference>
<evidence type="ECO:0000256" key="6">
    <source>
        <dbReference type="ARBA" id="ARBA00022475"/>
    </source>
</evidence>
<dbReference type="InterPro" id="IPR006182">
    <property type="entry name" value="FliF_N_dom"/>
</dbReference>
<evidence type="ECO:0000256" key="2">
    <source>
        <dbReference type="ARBA" id="ARBA00004117"/>
    </source>
</evidence>
<comment type="similarity">
    <text evidence="4 12">Belongs to the FliF family.</text>
</comment>
<keyword evidence="7 14" id="KW-0812">Transmembrane</keyword>
<evidence type="ECO:0000256" key="9">
    <source>
        <dbReference type="ARBA" id="ARBA00023136"/>
    </source>
</evidence>
<keyword evidence="10 12" id="KW-0975">Bacterial flagellum</keyword>
<evidence type="ECO:0000256" key="8">
    <source>
        <dbReference type="ARBA" id="ARBA00022989"/>
    </source>
</evidence>
<sequence>MSQGVTDVNRQNLAAPGQLLARLRGNPLLPLLFAGAAVVAVVIAMLMWASTPEYRVLYNNLSEADGGRIIGELDKQGVPYRFGESGQTLLVPGDQVHSLRLRLAEQGLPQSGNAGFSLMDNQAFGISQFAEQVNFQRALEGELSSSIESLGPVAGARVHLAMAKPSVFVRDREPAKASVVLTLHPGRALGDGQVNAIVHMISSSVPELVAENVTLVDQHGNLLSRPGGHARDLDGTQLSYIEEVERSYQQRIEHILAPILGAPNVRAQVAAQLDFSSREETSERYSPNQAPNQAAVRSSQQNASYTGGDELALGVPGALSNVPPGSAPSPIEQPQEENADGTQVETPKPPSQQRQEQVINYEVDRNVAHVQHRRGQIKRLSVAVVVNYREQPGADGELTQTPLSDTELDHITRLARQAMGFSAARGDELEVVNSPFIDRSAELVVREWWEKPAMQQLALTLARYLLVGLAALLLYLLLLRPLLRRYTRQPAPVVEEKAIRVQVDDDDDDGHVELDTGDATGNTYDLSQRRLKMKTHEQHLKLLRDMAQEDPRLVAMIIRSWMNKYE</sequence>
<dbReference type="PRINTS" id="PR01009">
    <property type="entry name" value="FLGMRINGFLIF"/>
</dbReference>
<organism evidence="17 18">
    <name type="scientific">Zobellella aerophila</name>
    <dbReference type="NCBI Taxonomy" id="870480"/>
    <lineage>
        <taxon>Bacteria</taxon>
        <taxon>Pseudomonadati</taxon>
        <taxon>Pseudomonadota</taxon>
        <taxon>Gammaproteobacteria</taxon>
        <taxon>Aeromonadales</taxon>
        <taxon>Aeromonadaceae</taxon>
        <taxon>Zobellella</taxon>
    </lineage>
</organism>
<dbReference type="PIRSF" id="PIRSF004862">
    <property type="entry name" value="FliF"/>
    <property type="match status" value="1"/>
</dbReference>
<dbReference type="InterPro" id="IPR000067">
    <property type="entry name" value="FlgMring_FliF"/>
</dbReference>
<gene>
    <name evidence="17" type="primary">fliF</name>
    <name evidence="17" type="ORF">GCM10022394_20010</name>
</gene>
<evidence type="ECO:0000256" key="5">
    <source>
        <dbReference type="ARBA" id="ARBA00017949"/>
    </source>
</evidence>
<dbReference type="InterPro" id="IPR043427">
    <property type="entry name" value="YscJ/FliF"/>
</dbReference>
<dbReference type="Pfam" id="PF08345">
    <property type="entry name" value="YscJ_FliF_C"/>
    <property type="match status" value="1"/>
</dbReference>
<dbReference type="InterPro" id="IPR045851">
    <property type="entry name" value="AMP-bd_C_sf"/>
</dbReference>
<feature type="domain" description="Flagellar M-ring N-terminal" evidence="15">
    <location>
        <begin position="50"/>
        <end position="224"/>
    </location>
</feature>
<evidence type="ECO:0000259" key="16">
    <source>
        <dbReference type="Pfam" id="PF08345"/>
    </source>
</evidence>
<protein>
    <recommendedName>
        <fullName evidence="5 12">Flagellar M-ring protein</fullName>
    </recommendedName>
</protein>
<feature type="transmembrane region" description="Helical" evidence="14">
    <location>
        <begin position="28"/>
        <end position="49"/>
    </location>
</feature>
<reference evidence="18" key="1">
    <citation type="journal article" date="2019" name="Int. J. Syst. Evol. Microbiol.">
        <title>The Global Catalogue of Microorganisms (GCM) 10K type strain sequencing project: providing services to taxonomists for standard genome sequencing and annotation.</title>
        <authorList>
            <consortium name="The Broad Institute Genomics Platform"/>
            <consortium name="The Broad Institute Genome Sequencing Center for Infectious Disease"/>
            <person name="Wu L."/>
            <person name="Ma J."/>
        </authorList>
    </citation>
    <scope>NUCLEOTIDE SEQUENCE [LARGE SCALE GENOMIC DNA]</scope>
    <source>
        <strain evidence="18">JCM 17110</strain>
    </source>
</reference>
<keyword evidence="6" id="KW-1003">Cell membrane</keyword>
<dbReference type="PANTHER" id="PTHR30046">
    <property type="entry name" value="FLAGELLAR M-RING PROTEIN"/>
    <property type="match status" value="1"/>
</dbReference>
<comment type="subunit">
    <text evidence="11">The basal body constitutes a major portion of the flagellar organelle and consists of four rings (L,P,S, and M) mounted on a central rod. The M ring is integral to the inner membrane of the cell and may be connected to the flagellar rod via the S ring. The S (supramembrane ring) lies just distal to the M ring. The L and P rings lie in the outer membrane and the periplasmic space, respectively.</text>
</comment>
<keyword evidence="9 14" id="KW-0472">Membrane</keyword>
<dbReference type="EMBL" id="BAABCX010000002">
    <property type="protein sequence ID" value="GAA3540231.1"/>
    <property type="molecule type" value="Genomic_DNA"/>
</dbReference>
<keyword evidence="17" id="KW-0282">Flagellum</keyword>
<evidence type="ECO:0000256" key="7">
    <source>
        <dbReference type="ARBA" id="ARBA00022692"/>
    </source>
</evidence>
<comment type="subcellular location">
    <subcellularLocation>
        <location evidence="2 12">Bacterial flagellum basal body</location>
    </subcellularLocation>
    <subcellularLocation>
        <location evidence="3">Cell membrane</location>
        <topology evidence="3">Multi-pass membrane protein</topology>
    </subcellularLocation>
</comment>
<evidence type="ECO:0000256" key="4">
    <source>
        <dbReference type="ARBA" id="ARBA00007971"/>
    </source>
</evidence>
<evidence type="ECO:0000313" key="18">
    <source>
        <dbReference type="Proteomes" id="UP001500795"/>
    </source>
</evidence>
<accession>A0ABP6VUY4</accession>
<evidence type="ECO:0000256" key="3">
    <source>
        <dbReference type="ARBA" id="ARBA00004651"/>
    </source>
</evidence>
<evidence type="ECO:0000256" key="1">
    <source>
        <dbReference type="ARBA" id="ARBA00003820"/>
    </source>
</evidence>
<evidence type="ECO:0000256" key="10">
    <source>
        <dbReference type="ARBA" id="ARBA00023143"/>
    </source>
</evidence>
<dbReference type="NCBIfam" id="TIGR00206">
    <property type="entry name" value="fliF"/>
    <property type="match status" value="1"/>
</dbReference>
<evidence type="ECO:0000256" key="13">
    <source>
        <dbReference type="SAM" id="MobiDB-lite"/>
    </source>
</evidence>
<feature type="transmembrane region" description="Helical" evidence="14">
    <location>
        <begin position="461"/>
        <end position="479"/>
    </location>
</feature>
<keyword evidence="17" id="KW-0966">Cell projection</keyword>
<dbReference type="Pfam" id="PF01514">
    <property type="entry name" value="YscJ_FliF"/>
    <property type="match status" value="1"/>
</dbReference>
<dbReference type="Proteomes" id="UP001500795">
    <property type="component" value="Unassembled WGS sequence"/>
</dbReference>
<feature type="region of interest" description="Disordered" evidence="13">
    <location>
        <begin position="278"/>
        <end position="356"/>
    </location>
</feature>
<feature type="domain" description="Flagellar M-ring C-terminal" evidence="16">
    <location>
        <begin position="256"/>
        <end position="436"/>
    </location>
</feature>
<dbReference type="RefSeq" id="WP_344957485.1">
    <property type="nucleotide sequence ID" value="NZ_BAABCX010000002.1"/>
</dbReference>
<dbReference type="InterPro" id="IPR013556">
    <property type="entry name" value="Flag_M-ring_C"/>
</dbReference>
<keyword evidence="18" id="KW-1185">Reference proteome</keyword>
<name>A0ABP6VUY4_9GAMM</name>
<feature type="compositionally biased region" description="Polar residues" evidence="13">
    <location>
        <begin position="284"/>
        <end position="305"/>
    </location>
</feature>
<dbReference type="Gene3D" id="3.30.300.30">
    <property type="match status" value="1"/>
</dbReference>
<evidence type="ECO:0000259" key="15">
    <source>
        <dbReference type="Pfam" id="PF01514"/>
    </source>
</evidence>
<proteinExistence type="inferred from homology"/>
<keyword evidence="8 14" id="KW-1133">Transmembrane helix</keyword>
<feature type="compositionally biased region" description="Polar residues" evidence="13">
    <location>
        <begin position="340"/>
        <end position="356"/>
    </location>
</feature>
<evidence type="ECO:0000256" key="12">
    <source>
        <dbReference type="PIRNR" id="PIRNR004862"/>
    </source>
</evidence>
<comment type="function">
    <text evidence="1 12">The M ring may be actively involved in energy transduction.</text>
</comment>
<comment type="caution">
    <text evidence="17">The sequence shown here is derived from an EMBL/GenBank/DDBJ whole genome shotgun (WGS) entry which is preliminary data.</text>
</comment>